<evidence type="ECO:0000313" key="1">
    <source>
        <dbReference type="EMBL" id="CAL8136086.1"/>
    </source>
</evidence>
<evidence type="ECO:0008006" key="3">
    <source>
        <dbReference type="Google" id="ProtNLM"/>
    </source>
</evidence>
<comment type="caution">
    <text evidence="1">The sequence shown here is derived from an EMBL/GenBank/DDBJ whole genome shotgun (WGS) entry which is preliminary data.</text>
</comment>
<keyword evidence="2" id="KW-1185">Reference proteome</keyword>
<protein>
    <recommendedName>
        <fullName evidence="3">RING-type domain-containing protein</fullName>
    </recommendedName>
</protein>
<sequence length="106" mass="11965">MTNEDIVTPTGCDHQHHRHCMQTWLEIRGAQWGPSLPICCPYCRQGDCRNLLKVLPPPPPVVHGPPPVALHLRCEVCGLVFRSRTSGKSRYSKSSVPRLRKIISRC</sequence>
<gene>
    <name evidence="1" type="ORF">ODALV1_LOCUS26280</name>
</gene>
<proteinExistence type="predicted"/>
<dbReference type="Gene3D" id="3.30.40.10">
    <property type="entry name" value="Zinc/RING finger domain, C3HC4 (zinc finger)"/>
    <property type="match status" value="1"/>
</dbReference>
<accession>A0ABP1RUH7</accession>
<dbReference type="Proteomes" id="UP001642540">
    <property type="component" value="Unassembled WGS sequence"/>
</dbReference>
<dbReference type="InterPro" id="IPR013083">
    <property type="entry name" value="Znf_RING/FYVE/PHD"/>
</dbReference>
<evidence type="ECO:0000313" key="2">
    <source>
        <dbReference type="Proteomes" id="UP001642540"/>
    </source>
</evidence>
<dbReference type="EMBL" id="CAXLJM020000110">
    <property type="protein sequence ID" value="CAL8136086.1"/>
    <property type="molecule type" value="Genomic_DNA"/>
</dbReference>
<reference evidence="1 2" key="1">
    <citation type="submission" date="2024-08" db="EMBL/GenBank/DDBJ databases">
        <authorList>
            <person name="Cucini C."/>
            <person name="Frati F."/>
        </authorList>
    </citation>
    <scope>NUCLEOTIDE SEQUENCE [LARGE SCALE GENOMIC DNA]</scope>
</reference>
<name>A0ABP1RUH7_9HEXA</name>
<dbReference type="SUPFAM" id="SSF57850">
    <property type="entry name" value="RING/U-box"/>
    <property type="match status" value="1"/>
</dbReference>
<organism evidence="1 2">
    <name type="scientific">Orchesella dallaii</name>
    <dbReference type="NCBI Taxonomy" id="48710"/>
    <lineage>
        <taxon>Eukaryota</taxon>
        <taxon>Metazoa</taxon>
        <taxon>Ecdysozoa</taxon>
        <taxon>Arthropoda</taxon>
        <taxon>Hexapoda</taxon>
        <taxon>Collembola</taxon>
        <taxon>Entomobryomorpha</taxon>
        <taxon>Entomobryoidea</taxon>
        <taxon>Orchesellidae</taxon>
        <taxon>Orchesellinae</taxon>
        <taxon>Orchesella</taxon>
    </lineage>
</organism>